<evidence type="ECO:0000313" key="1">
    <source>
        <dbReference type="EMBL" id="KAG9395915.1"/>
    </source>
</evidence>
<protein>
    <submittedName>
        <fullName evidence="1">Uncharacterized protein</fullName>
    </submittedName>
</protein>
<dbReference type="AlphaFoldDB" id="A0A8J6AZ65"/>
<dbReference type="InterPro" id="IPR036322">
    <property type="entry name" value="WD40_repeat_dom_sf"/>
</dbReference>
<gene>
    <name evidence="1" type="ORF">J8273_2264</name>
</gene>
<proteinExistence type="predicted"/>
<reference evidence="1" key="1">
    <citation type="submission" date="2021-05" db="EMBL/GenBank/DDBJ databases">
        <title>A free-living protist that lacks canonical eukaryotic 1 DNA replication and segregation systems.</title>
        <authorList>
            <person name="Salas-Leiva D.E."/>
            <person name="Tromer E.C."/>
            <person name="Curtis B.A."/>
            <person name="Jerlstrom-Hultqvist J."/>
            <person name="Kolisko M."/>
            <person name="Yi Z."/>
            <person name="Salas-Leiva J.S."/>
            <person name="Gallot-Lavallee L."/>
            <person name="Kops G.J.P.L."/>
            <person name="Archibald J.M."/>
            <person name="Simpson A.G.B."/>
            <person name="Roger A.J."/>
        </authorList>
    </citation>
    <scope>NUCLEOTIDE SEQUENCE</scope>
    <source>
        <strain evidence="1">BICM</strain>
    </source>
</reference>
<dbReference type="OrthoDB" id="538223at2759"/>
<accession>A0A8J6AZ65</accession>
<dbReference type="InterPro" id="IPR001680">
    <property type="entry name" value="WD40_rpt"/>
</dbReference>
<dbReference type="EMBL" id="JAHDYR010000007">
    <property type="protein sequence ID" value="KAG9395915.1"/>
    <property type="molecule type" value="Genomic_DNA"/>
</dbReference>
<organism evidence="1 2">
    <name type="scientific">Carpediemonas membranifera</name>
    <dbReference type="NCBI Taxonomy" id="201153"/>
    <lineage>
        <taxon>Eukaryota</taxon>
        <taxon>Metamonada</taxon>
        <taxon>Carpediemonas-like organisms</taxon>
        <taxon>Carpediemonas</taxon>
    </lineage>
</organism>
<sequence length="294" mass="31579">MERHYHSNLTPSNDVMSGPGIHIKVLPPYDVSSSSSIHIDGRTVVLTRQRAAAKEIRQFHHSAPVLCAVVSPNGELVASSTLSTTHLWHCASATVLESLTIPATCLAFSADSAYVAAGSSNGCIRLFSLVRPYAVDASPVAPMPAGCAVTALAFNGRSRLLCGMADGRVLNFFLNPRHSMRRPAFSFQTGHGAVLALHPCTVGNRCATYCEDGVVVIWAINEHWTFDSMARGDPGATVTAVFERQVEGVTPDQLGHVCMGIRDSPARVSNRGPPSPASGLRQMFRQHGYQPAFW</sequence>
<name>A0A8J6AZ65_9EUKA</name>
<dbReference type="SUPFAM" id="SSF50978">
    <property type="entry name" value="WD40 repeat-like"/>
    <property type="match status" value="1"/>
</dbReference>
<dbReference type="InterPro" id="IPR015943">
    <property type="entry name" value="WD40/YVTN_repeat-like_dom_sf"/>
</dbReference>
<evidence type="ECO:0000313" key="2">
    <source>
        <dbReference type="Proteomes" id="UP000717585"/>
    </source>
</evidence>
<dbReference type="Pfam" id="PF00400">
    <property type="entry name" value="WD40"/>
    <property type="match status" value="2"/>
</dbReference>
<keyword evidence="2" id="KW-1185">Reference proteome</keyword>
<dbReference type="SMART" id="SM00320">
    <property type="entry name" value="WD40"/>
    <property type="match status" value="3"/>
</dbReference>
<comment type="caution">
    <text evidence="1">The sequence shown here is derived from an EMBL/GenBank/DDBJ whole genome shotgun (WGS) entry which is preliminary data.</text>
</comment>
<dbReference type="Proteomes" id="UP000717585">
    <property type="component" value="Unassembled WGS sequence"/>
</dbReference>
<dbReference type="Gene3D" id="2.130.10.10">
    <property type="entry name" value="YVTN repeat-like/Quinoprotein amine dehydrogenase"/>
    <property type="match status" value="2"/>
</dbReference>